<dbReference type="Pfam" id="PF02634">
    <property type="entry name" value="FdhD-NarQ"/>
    <property type="match status" value="1"/>
</dbReference>
<dbReference type="Proteomes" id="UP000322983">
    <property type="component" value="Chromosome"/>
</dbReference>
<dbReference type="RefSeq" id="WP_054846138.1">
    <property type="nucleotide sequence ID" value="NZ_AP018929.1"/>
</dbReference>
<dbReference type="EMBL" id="AP018929">
    <property type="protein sequence ID" value="BBG23412.1"/>
    <property type="molecule type" value="Genomic_DNA"/>
</dbReference>
<feature type="active site" description="Cysteine persulfide intermediate" evidence="3">
    <location>
        <position position="100"/>
    </location>
</feature>
<keyword evidence="5" id="KW-1185">Reference proteome</keyword>
<dbReference type="Gene3D" id="3.40.140.10">
    <property type="entry name" value="Cytidine Deaminase, domain 2"/>
    <property type="match status" value="1"/>
</dbReference>
<name>A0A510DTA0_9CREN</name>
<evidence type="ECO:0000256" key="3">
    <source>
        <dbReference type="HAMAP-Rule" id="MF_00187"/>
    </source>
</evidence>
<protein>
    <recommendedName>
        <fullName evidence="3">Sulfur carrier protein FdhD</fullName>
    </recommendedName>
</protein>
<dbReference type="InterPro" id="IPR016193">
    <property type="entry name" value="Cytidine_deaminase-like"/>
</dbReference>
<keyword evidence="2 3" id="KW-0501">Molybdenum cofactor biosynthesis</keyword>
<dbReference type="AlphaFoldDB" id="A0A510DTA0"/>
<reference evidence="4 5" key="1">
    <citation type="journal article" date="2020" name="Int. J. Syst. Evol. Microbiol.">
        <title>Sulfuracidifex tepidarius gen. nov., sp. nov. and transfer of Sulfolobus metallicus Huber and Stetter 1992 to the genus Sulfuracidifex as Sulfuracidifex metallicus comb. nov.</title>
        <authorList>
            <person name="Itoh T."/>
            <person name="Miura T."/>
            <person name="Sakai H.D."/>
            <person name="Kato S."/>
            <person name="Ohkuma M."/>
            <person name="Takashina T."/>
        </authorList>
    </citation>
    <scope>NUCLEOTIDE SEQUENCE [LARGE SCALE GENOMIC DNA]</scope>
    <source>
        <strain evidence="4 5">IC-006</strain>
    </source>
</reference>
<dbReference type="GeneID" id="41714510"/>
<dbReference type="GO" id="GO:0005737">
    <property type="term" value="C:cytoplasm"/>
    <property type="evidence" value="ECO:0007669"/>
    <property type="project" value="UniProtKB-SubCell"/>
</dbReference>
<dbReference type="Gene3D" id="3.10.20.10">
    <property type="match status" value="1"/>
</dbReference>
<dbReference type="GO" id="GO:0006777">
    <property type="term" value="P:Mo-molybdopterin cofactor biosynthetic process"/>
    <property type="evidence" value="ECO:0007669"/>
    <property type="project" value="UniProtKB-UniRule"/>
</dbReference>
<comment type="function">
    <text evidence="3">Required for formate dehydrogenase (FDH) activity. Acts as a sulfur carrier protein that transfers sulfur from IscS to the molybdenum cofactor prior to its insertion into FDH.</text>
</comment>
<dbReference type="HAMAP" id="MF_00187">
    <property type="entry name" value="FdhD"/>
    <property type="match status" value="1"/>
</dbReference>
<evidence type="ECO:0000256" key="1">
    <source>
        <dbReference type="ARBA" id="ARBA00022490"/>
    </source>
</evidence>
<dbReference type="NCBIfam" id="TIGR00129">
    <property type="entry name" value="fdhD_narQ"/>
    <property type="match status" value="1"/>
</dbReference>
<dbReference type="OrthoDB" id="57189at2157"/>
<evidence type="ECO:0000313" key="5">
    <source>
        <dbReference type="Proteomes" id="UP000322983"/>
    </source>
</evidence>
<accession>A0A510DTA0</accession>
<sequence length="256" mass="28427">MSERRVEVLRYEEGKSWVQEDEIASEEPLKLTVVHGETSRSIYIMRTPGDDDFLVLGFLFTQGAIRGIDDIELMQLHDNSVKVKVRSPFQLRDTMVNSSCGVCSSSSIPFVQFRQDETLKVRSSVLMDLPRKMRSFQRAFLETGGMHASCVFDVNGNPLFIAEDVGRHNAVDKVIGKLLKAGKDAHDLILQVSGRVGYEIIQKAAMIGFPVVSAISAPTSSAVELSHIAGISLVGFVREGRLNVYSHPERIVFDLN</sequence>
<organism evidence="4 5">
    <name type="scientific">Sulfuracidifex tepidarius</name>
    <dbReference type="NCBI Taxonomy" id="1294262"/>
    <lineage>
        <taxon>Archaea</taxon>
        <taxon>Thermoproteota</taxon>
        <taxon>Thermoprotei</taxon>
        <taxon>Sulfolobales</taxon>
        <taxon>Sulfolobaceae</taxon>
        <taxon>Sulfuracidifex</taxon>
    </lineage>
</organism>
<dbReference type="GO" id="GO:0016783">
    <property type="term" value="F:sulfurtransferase activity"/>
    <property type="evidence" value="ECO:0007669"/>
    <property type="project" value="InterPro"/>
</dbReference>
<dbReference type="PANTHER" id="PTHR30592">
    <property type="entry name" value="FORMATE DEHYDROGENASE"/>
    <property type="match status" value="1"/>
</dbReference>
<dbReference type="KEGG" id="step:IC006_0696"/>
<dbReference type="PIRSF" id="PIRSF015626">
    <property type="entry name" value="FdhD"/>
    <property type="match status" value="1"/>
</dbReference>
<dbReference type="InterPro" id="IPR003786">
    <property type="entry name" value="FdhD"/>
</dbReference>
<comment type="subcellular location">
    <subcellularLocation>
        <location evidence="3">Cytoplasm</location>
    </subcellularLocation>
</comment>
<evidence type="ECO:0000256" key="2">
    <source>
        <dbReference type="ARBA" id="ARBA00023150"/>
    </source>
</evidence>
<feature type="binding site" evidence="3">
    <location>
        <begin position="236"/>
        <end position="241"/>
    </location>
    <ligand>
        <name>Mo-bis(molybdopterin guanine dinucleotide)</name>
        <dbReference type="ChEBI" id="CHEBI:60539"/>
    </ligand>
</feature>
<gene>
    <name evidence="3" type="primary">fdhD</name>
    <name evidence="4" type="ORF">IC006_0696</name>
</gene>
<comment type="similarity">
    <text evidence="3">Belongs to the FdhD family.</text>
</comment>
<dbReference type="STRING" id="1294262.GCA_001316085_01980"/>
<proteinExistence type="inferred from homology"/>
<keyword evidence="1 3" id="KW-0963">Cytoplasm</keyword>
<dbReference type="PANTHER" id="PTHR30592:SF1">
    <property type="entry name" value="SULFUR CARRIER PROTEIN FDHD"/>
    <property type="match status" value="1"/>
</dbReference>
<evidence type="ECO:0000313" key="4">
    <source>
        <dbReference type="EMBL" id="BBG23412.1"/>
    </source>
</evidence>
<dbReference type="GO" id="GO:0097163">
    <property type="term" value="F:sulfur carrier activity"/>
    <property type="evidence" value="ECO:0007669"/>
    <property type="project" value="UniProtKB-UniRule"/>
</dbReference>
<dbReference type="SUPFAM" id="SSF53927">
    <property type="entry name" value="Cytidine deaminase-like"/>
    <property type="match status" value="1"/>
</dbReference>